<reference evidence="3" key="2">
    <citation type="submission" date="1996-06" db="EMBL/GenBank/DDBJ databases">
        <authorList>
            <person name="Ho K.-F."/>
        </authorList>
    </citation>
    <scope>NUCLEOTIDE SEQUENCE</scope>
</reference>
<feature type="non-terminal residue" evidence="3">
    <location>
        <position position="1"/>
    </location>
</feature>
<keyword evidence="2" id="KW-0732">Signal</keyword>
<reference evidence="3" key="1">
    <citation type="journal article" date="1996" name="J. Mol. Evol.">
        <title>Phylogenetic analysis of DNA length mutations in a repetitive region of the Hawaiian Drosophila yolk protein gene Yp2.</title>
        <authorList>
            <person name="Ho K.F."/>
            <person name="Craddock E.M."/>
            <person name="Piano F."/>
            <person name="Kambysellis M.P."/>
        </authorList>
    </citation>
    <scope>NUCLEOTIDE SEQUENCE</scope>
</reference>
<feature type="non-terminal residue" evidence="3">
    <location>
        <position position="77"/>
    </location>
</feature>
<organism evidence="3">
    <name type="scientific">Drosophila infuscata</name>
    <dbReference type="NCBI Taxonomy" id="46809"/>
    <lineage>
        <taxon>Eukaryota</taxon>
        <taxon>Metazoa</taxon>
        <taxon>Ecdysozoa</taxon>
        <taxon>Arthropoda</taxon>
        <taxon>Hexapoda</taxon>
        <taxon>Insecta</taxon>
        <taxon>Pterygota</taxon>
        <taxon>Neoptera</taxon>
        <taxon>Endopterygota</taxon>
        <taxon>Diptera</taxon>
        <taxon>Brachycera</taxon>
        <taxon>Muscomorpha</taxon>
        <taxon>Ephydroidea</taxon>
        <taxon>Drosophilidae</taxon>
        <taxon>Drosophila</taxon>
        <taxon>Hawaiian Drosophila</taxon>
        <taxon>modified mouthparts group incertae sedis</taxon>
    </lineage>
</organism>
<protein>
    <submittedName>
        <fullName evidence="3">Yolk protein 2</fullName>
    </submittedName>
</protein>
<sequence>TLCVMACLMAVALATNAGNGNGNGRKNKNSNSLNNIDDPSNWVTTSEIEQLPSLKEVTLRRLEDMSADEGATLLDKL</sequence>
<accession>Q94874</accession>
<proteinExistence type="predicted"/>
<evidence type="ECO:0000313" key="3">
    <source>
        <dbReference type="EMBL" id="AAB38660.1"/>
    </source>
</evidence>
<dbReference type="AlphaFoldDB" id="Q94874"/>
<evidence type="ECO:0000256" key="2">
    <source>
        <dbReference type="SAM" id="SignalP"/>
    </source>
</evidence>
<evidence type="ECO:0000256" key="1">
    <source>
        <dbReference type="SAM" id="MobiDB-lite"/>
    </source>
</evidence>
<dbReference type="EMBL" id="U61706">
    <property type="protein sequence ID" value="AAB38660.1"/>
    <property type="molecule type" value="Genomic_DNA"/>
</dbReference>
<gene>
    <name evidence="3" type="primary">Dinf\Yp2</name>
</gene>
<feature type="signal peptide" evidence="2">
    <location>
        <begin position="1"/>
        <end position="17"/>
    </location>
</feature>
<feature type="region of interest" description="Disordered" evidence="1">
    <location>
        <begin position="16"/>
        <end position="41"/>
    </location>
</feature>
<feature type="chain" id="PRO_5004320308" evidence="2">
    <location>
        <begin position="18"/>
        <end position="77"/>
    </location>
</feature>
<name>Q94874_9MUSC</name>